<dbReference type="PRINTS" id="PR00455">
    <property type="entry name" value="HTHTETR"/>
</dbReference>
<dbReference type="Gene3D" id="1.10.357.10">
    <property type="entry name" value="Tetracycline Repressor, domain 2"/>
    <property type="match status" value="1"/>
</dbReference>
<dbReference type="Proteomes" id="UP001317259">
    <property type="component" value="Unassembled WGS sequence"/>
</dbReference>
<dbReference type="PROSITE" id="PS50977">
    <property type="entry name" value="HTH_TETR_2"/>
    <property type="match status" value="1"/>
</dbReference>
<dbReference type="InterPro" id="IPR001647">
    <property type="entry name" value="HTH_TetR"/>
</dbReference>
<dbReference type="Pfam" id="PF00440">
    <property type="entry name" value="TetR_N"/>
    <property type="match status" value="1"/>
</dbReference>
<name>A0ABT0FJ06_9ACTN</name>
<dbReference type="PANTHER" id="PTHR30328:SF54">
    <property type="entry name" value="HTH-TYPE TRANSCRIPTIONAL REPRESSOR SCO4008"/>
    <property type="match status" value="1"/>
</dbReference>
<proteinExistence type="predicted"/>
<dbReference type="Pfam" id="PF17926">
    <property type="entry name" value="TetR_C_21"/>
    <property type="match status" value="1"/>
</dbReference>
<protein>
    <submittedName>
        <fullName evidence="4">TetR family transcriptional regulator</fullName>
    </submittedName>
</protein>
<feature type="DNA-binding region" description="H-T-H motif" evidence="2">
    <location>
        <begin position="37"/>
        <end position="56"/>
    </location>
</feature>
<dbReference type="RefSeq" id="WP_242371653.1">
    <property type="nucleotide sequence ID" value="NZ_JAKRKC020000001.1"/>
</dbReference>
<keyword evidence="5" id="KW-1185">Reference proteome</keyword>
<accession>A0ABT0FJ06</accession>
<dbReference type="SUPFAM" id="SSF46689">
    <property type="entry name" value="Homeodomain-like"/>
    <property type="match status" value="1"/>
</dbReference>
<dbReference type="InterPro" id="IPR036271">
    <property type="entry name" value="Tet_transcr_reg_TetR-rel_C_sf"/>
</dbReference>
<sequence>MSQQSRPTRPRDAEATRARLLQAATEEFAAHGIAGARVDRIGAAAGANKALIYTYFGNKEQLFDAVMDVHVTRVLDQVPFTPEDLPGYAGRLFDFLLANPHQLRLATWHRLERSGTGHEPGGLRDSMRQKTEAVAAAQAGGQVPDTLGPEDLLTFTLALASAWTPTSPMAPASGRDAREHRDAVVEAVRRLVAG</sequence>
<gene>
    <name evidence="4" type="ORF">MF672_000505</name>
</gene>
<dbReference type="InterPro" id="IPR009057">
    <property type="entry name" value="Homeodomain-like_sf"/>
</dbReference>
<comment type="caution">
    <text evidence="4">The sequence shown here is derived from an EMBL/GenBank/DDBJ whole genome shotgun (WGS) entry which is preliminary data.</text>
</comment>
<evidence type="ECO:0000256" key="1">
    <source>
        <dbReference type="ARBA" id="ARBA00023125"/>
    </source>
</evidence>
<feature type="domain" description="HTH tetR-type" evidence="3">
    <location>
        <begin position="14"/>
        <end position="74"/>
    </location>
</feature>
<evidence type="ECO:0000256" key="2">
    <source>
        <dbReference type="PROSITE-ProRule" id="PRU00335"/>
    </source>
</evidence>
<dbReference type="InterPro" id="IPR041467">
    <property type="entry name" value="Sco4008_C"/>
</dbReference>
<reference evidence="4 5" key="1">
    <citation type="submission" date="2022-04" db="EMBL/GenBank/DDBJ databases">
        <title>Genome draft of Actinomadura sp. ATCC 31491.</title>
        <authorList>
            <person name="Shi X."/>
            <person name="Du Y."/>
        </authorList>
    </citation>
    <scope>NUCLEOTIDE SEQUENCE [LARGE SCALE GENOMIC DNA]</scope>
    <source>
        <strain evidence="4 5">ATCC 31491</strain>
    </source>
</reference>
<evidence type="ECO:0000313" key="5">
    <source>
        <dbReference type="Proteomes" id="UP001317259"/>
    </source>
</evidence>
<dbReference type="EMBL" id="JAKRKC020000001">
    <property type="protein sequence ID" value="MCK2212285.1"/>
    <property type="molecule type" value="Genomic_DNA"/>
</dbReference>
<evidence type="ECO:0000259" key="3">
    <source>
        <dbReference type="PROSITE" id="PS50977"/>
    </source>
</evidence>
<organism evidence="4 5">
    <name type="scientific">Actinomadura luzonensis</name>
    <dbReference type="NCBI Taxonomy" id="2805427"/>
    <lineage>
        <taxon>Bacteria</taxon>
        <taxon>Bacillati</taxon>
        <taxon>Actinomycetota</taxon>
        <taxon>Actinomycetes</taxon>
        <taxon>Streptosporangiales</taxon>
        <taxon>Thermomonosporaceae</taxon>
        <taxon>Actinomadura</taxon>
    </lineage>
</organism>
<keyword evidence="1 2" id="KW-0238">DNA-binding</keyword>
<dbReference type="InterPro" id="IPR050109">
    <property type="entry name" value="HTH-type_TetR-like_transc_reg"/>
</dbReference>
<evidence type="ECO:0000313" key="4">
    <source>
        <dbReference type="EMBL" id="MCK2212285.1"/>
    </source>
</evidence>
<dbReference type="SUPFAM" id="SSF48498">
    <property type="entry name" value="Tetracyclin repressor-like, C-terminal domain"/>
    <property type="match status" value="1"/>
</dbReference>
<dbReference type="PANTHER" id="PTHR30328">
    <property type="entry name" value="TRANSCRIPTIONAL REPRESSOR"/>
    <property type="match status" value="1"/>
</dbReference>